<keyword evidence="2" id="KW-1133">Transmembrane helix</keyword>
<evidence type="ECO:0000313" key="4">
    <source>
        <dbReference type="EMBL" id="KNE72523.1"/>
    </source>
</evidence>
<reference evidence="4 5" key="1">
    <citation type="submission" date="2009-11" db="EMBL/GenBank/DDBJ databases">
        <title>Annotation of Allomyces macrogynus ATCC 38327.</title>
        <authorList>
            <consortium name="The Broad Institute Genome Sequencing Platform"/>
            <person name="Russ C."/>
            <person name="Cuomo C."/>
            <person name="Burger G."/>
            <person name="Gray M.W."/>
            <person name="Holland P.W.H."/>
            <person name="King N."/>
            <person name="Lang F.B.F."/>
            <person name="Roger A.J."/>
            <person name="Ruiz-Trillo I."/>
            <person name="Young S.K."/>
            <person name="Zeng Q."/>
            <person name="Gargeya S."/>
            <person name="Fitzgerald M."/>
            <person name="Haas B."/>
            <person name="Abouelleil A."/>
            <person name="Alvarado L."/>
            <person name="Arachchi H.M."/>
            <person name="Berlin A."/>
            <person name="Chapman S.B."/>
            <person name="Gearin G."/>
            <person name="Goldberg J."/>
            <person name="Griggs A."/>
            <person name="Gujja S."/>
            <person name="Hansen M."/>
            <person name="Heiman D."/>
            <person name="Howarth C."/>
            <person name="Larimer J."/>
            <person name="Lui A."/>
            <person name="MacDonald P.J.P."/>
            <person name="McCowen C."/>
            <person name="Montmayeur A."/>
            <person name="Murphy C."/>
            <person name="Neiman D."/>
            <person name="Pearson M."/>
            <person name="Priest M."/>
            <person name="Roberts A."/>
            <person name="Saif S."/>
            <person name="Shea T."/>
            <person name="Sisk P."/>
            <person name="Stolte C."/>
            <person name="Sykes S."/>
            <person name="Wortman J."/>
            <person name="Nusbaum C."/>
            <person name="Birren B."/>
        </authorList>
    </citation>
    <scope>NUCLEOTIDE SEQUENCE [LARGE SCALE GENOMIC DNA]</scope>
    <source>
        <strain evidence="4 5">ATCC 38327</strain>
    </source>
</reference>
<dbReference type="InterPro" id="IPR052740">
    <property type="entry name" value="CE4"/>
</dbReference>
<feature type="compositionally biased region" description="Basic residues" evidence="1">
    <location>
        <begin position="1"/>
        <end position="10"/>
    </location>
</feature>
<feature type="compositionally biased region" description="Low complexity" evidence="1">
    <location>
        <begin position="20"/>
        <end position="30"/>
    </location>
</feature>
<dbReference type="VEuPathDB" id="FungiDB:AMAG_16567"/>
<dbReference type="eggNOG" id="ENOG502QW08">
    <property type="taxonomic scope" value="Eukaryota"/>
</dbReference>
<dbReference type="InterPro" id="IPR011330">
    <property type="entry name" value="Glyco_hydro/deAcase_b/a-brl"/>
</dbReference>
<dbReference type="SUPFAM" id="SSF88713">
    <property type="entry name" value="Glycoside hydrolase/deacetylase"/>
    <property type="match status" value="1"/>
</dbReference>
<evidence type="ECO:0000256" key="1">
    <source>
        <dbReference type="SAM" id="MobiDB-lite"/>
    </source>
</evidence>
<organism evidence="4 5">
    <name type="scientific">Allomyces macrogynus (strain ATCC 38327)</name>
    <name type="common">Allomyces javanicus var. macrogynus</name>
    <dbReference type="NCBI Taxonomy" id="578462"/>
    <lineage>
        <taxon>Eukaryota</taxon>
        <taxon>Fungi</taxon>
        <taxon>Fungi incertae sedis</taxon>
        <taxon>Blastocladiomycota</taxon>
        <taxon>Blastocladiomycetes</taxon>
        <taxon>Blastocladiales</taxon>
        <taxon>Blastocladiaceae</taxon>
        <taxon>Allomyces</taxon>
    </lineage>
</organism>
<accession>A0A0L0TCH2</accession>
<feature type="compositionally biased region" description="Low complexity" evidence="1">
    <location>
        <begin position="534"/>
        <end position="560"/>
    </location>
</feature>
<proteinExistence type="predicted"/>
<dbReference type="CDD" id="cd10919">
    <property type="entry name" value="CE4_CDA_like"/>
    <property type="match status" value="1"/>
</dbReference>
<dbReference type="PANTHER" id="PTHR45985">
    <property type="match status" value="1"/>
</dbReference>
<reference evidence="5" key="2">
    <citation type="submission" date="2009-11" db="EMBL/GenBank/DDBJ databases">
        <title>The Genome Sequence of Allomyces macrogynus strain ATCC 38327.</title>
        <authorList>
            <consortium name="The Broad Institute Genome Sequencing Platform"/>
            <person name="Russ C."/>
            <person name="Cuomo C."/>
            <person name="Shea T."/>
            <person name="Young S.K."/>
            <person name="Zeng Q."/>
            <person name="Koehrsen M."/>
            <person name="Haas B."/>
            <person name="Borodovsky M."/>
            <person name="Guigo R."/>
            <person name="Alvarado L."/>
            <person name="Berlin A."/>
            <person name="Borenstein D."/>
            <person name="Chen Z."/>
            <person name="Engels R."/>
            <person name="Freedman E."/>
            <person name="Gellesch M."/>
            <person name="Goldberg J."/>
            <person name="Griggs A."/>
            <person name="Gujja S."/>
            <person name="Heiman D."/>
            <person name="Hepburn T."/>
            <person name="Howarth C."/>
            <person name="Jen D."/>
            <person name="Larson L."/>
            <person name="Lewis B."/>
            <person name="Mehta T."/>
            <person name="Park D."/>
            <person name="Pearson M."/>
            <person name="Roberts A."/>
            <person name="Saif S."/>
            <person name="Shenoy N."/>
            <person name="Sisk P."/>
            <person name="Stolte C."/>
            <person name="Sykes S."/>
            <person name="Walk T."/>
            <person name="White J."/>
            <person name="Yandava C."/>
            <person name="Burger G."/>
            <person name="Gray M.W."/>
            <person name="Holland P.W.H."/>
            <person name="King N."/>
            <person name="Lang F.B.F."/>
            <person name="Roger A.J."/>
            <person name="Ruiz-Trillo I."/>
            <person name="Lander E."/>
            <person name="Nusbaum C."/>
        </authorList>
    </citation>
    <scope>NUCLEOTIDE SEQUENCE [LARGE SCALE GENOMIC DNA]</scope>
    <source>
        <strain evidence="5">ATCC 38327</strain>
    </source>
</reference>
<dbReference type="OrthoDB" id="504708at2759"/>
<dbReference type="AlphaFoldDB" id="A0A0L0TCH2"/>
<feature type="compositionally biased region" description="Low complexity" evidence="1">
    <location>
        <begin position="70"/>
        <end position="91"/>
    </location>
</feature>
<dbReference type="InterPro" id="IPR002509">
    <property type="entry name" value="NODB_dom"/>
</dbReference>
<gene>
    <name evidence="4" type="ORF">AMAG_16567</name>
</gene>
<evidence type="ECO:0000256" key="2">
    <source>
        <dbReference type="SAM" id="Phobius"/>
    </source>
</evidence>
<feature type="transmembrane region" description="Helical" evidence="2">
    <location>
        <begin position="582"/>
        <end position="601"/>
    </location>
</feature>
<name>A0A0L0TCH2_ALLM3</name>
<dbReference type="OMA" id="EQADICQ"/>
<dbReference type="EMBL" id="GG745380">
    <property type="protein sequence ID" value="KNE72523.1"/>
    <property type="molecule type" value="Genomic_DNA"/>
</dbReference>
<evidence type="ECO:0000259" key="3">
    <source>
        <dbReference type="Pfam" id="PF01522"/>
    </source>
</evidence>
<dbReference type="PANTHER" id="PTHR45985:SF3">
    <property type="entry name" value="CHITIN DEACETYLASE-LIKE 4"/>
    <property type="match status" value="1"/>
</dbReference>
<dbReference type="STRING" id="578462.A0A0L0TCH2"/>
<keyword evidence="5" id="KW-1185">Reference proteome</keyword>
<protein>
    <recommendedName>
        <fullName evidence="3">NodB homology domain-containing protein</fullName>
    </recommendedName>
</protein>
<dbReference type="Gene3D" id="3.20.20.370">
    <property type="entry name" value="Glycoside hydrolase/deacetylase"/>
    <property type="match status" value="1"/>
</dbReference>
<sequence length="602" mass="61886">MPGRRSRKTRSSSDAGGGESTSSSAAASPGLRSRASTIEATPVPRAVTEARAASKAATPAERTTKSSSPTATGSARTVSARTTSARSSSGAMTPPPVLTILTVRHDDVQVAQLPVRAEPPSCGLDPSQVPQFITITFDDAVNAVTYAPTTQLLQGITNPDGCGAKGTYYVSAQYTDWHAVQTLYAAGHEIADHTFSHVVPSTKAEISNLAASLGALSMIPRTAIQGFRAPYLNITTMAIDTIRALNFSYDSSMTVTPVAGKTLWPFTLDAGLPVTCAVGDCSAAIPKPDGTPSTWSAPGVWELPMYSLVTPEGNDYAVMDPPLSGANLTDLLERSFDLHYNGSRAPFGLYLHAGWLLGDPTRSDTVRAFLDKAQKRGNVYVVSNAQMLAWLRNPQPITSSTSAGLTCPGLTTRGAEVCDGLDNDGNGVADDGVLRTCNFPDAVFGTCAAGCPVRVPSATEPVPPLTDPGTGKCMVPTGTCANGTWDEAKCLCLCSGTVDGAGWCRDALGSCSVAKVVGADGKYTRCAYDPAPDASSSTTKAGTTAGTTSTGGTLNTASTGKDSKDSTTGNAAARSVDTVRGVTAVVVATVVAVVLAVVVGAL</sequence>
<dbReference type="Proteomes" id="UP000054350">
    <property type="component" value="Unassembled WGS sequence"/>
</dbReference>
<evidence type="ECO:0000313" key="5">
    <source>
        <dbReference type="Proteomes" id="UP000054350"/>
    </source>
</evidence>
<feature type="domain" description="NodB homology" evidence="3">
    <location>
        <begin position="131"/>
        <end position="247"/>
    </location>
</feature>
<feature type="region of interest" description="Disordered" evidence="1">
    <location>
        <begin position="531"/>
        <end position="572"/>
    </location>
</feature>
<dbReference type="GO" id="GO:0005975">
    <property type="term" value="P:carbohydrate metabolic process"/>
    <property type="evidence" value="ECO:0007669"/>
    <property type="project" value="InterPro"/>
</dbReference>
<dbReference type="Pfam" id="PF01522">
    <property type="entry name" value="Polysacc_deac_1"/>
    <property type="match status" value="1"/>
</dbReference>
<dbReference type="GO" id="GO:0016810">
    <property type="term" value="F:hydrolase activity, acting on carbon-nitrogen (but not peptide) bonds"/>
    <property type="evidence" value="ECO:0007669"/>
    <property type="project" value="InterPro"/>
</dbReference>
<keyword evidence="2" id="KW-0472">Membrane</keyword>
<keyword evidence="2" id="KW-0812">Transmembrane</keyword>
<feature type="region of interest" description="Disordered" evidence="1">
    <location>
        <begin position="1"/>
        <end position="95"/>
    </location>
</feature>